<protein>
    <recommendedName>
        <fullName evidence="4">Cobyric acid synthase</fullName>
    </recommendedName>
</protein>
<organism evidence="8 9">
    <name type="scientific">Glycomyces buryatensis</name>
    <dbReference type="NCBI Taxonomy" id="2570927"/>
    <lineage>
        <taxon>Bacteria</taxon>
        <taxon>Bacillati</taxon>
        <taxon>Actinomycetota</taxon>
        <taxon>Actinomycetes</taxon>
        <taxon>Glycomycetales</taxon>
        <taxon>Glycomycetaceae</taxon>
        <taxon>Glycomyces</taxon>
    </lineage>
</organism>
<dbReference type="PROSITE" id="PS51273">
    <property type="entry name" value="GATASE_TYPE_1"/>
    <property type="match status" value="1"/>
</dbReference>
<evidence type="ECO:0000256" key="3">
    <source>
        <dbReference type="ARBA" id="ARBA00022962"/>
    </source>
</evidence>
<dbReference type="RefSeq" id="WP_136534064.1">
    <property type="nucleotide sequence ID" value="NZ_STGY01000030.1"/>
</dbReference>
<feature type="domain" description="CobQ/CobB/MinD/ParA nucleotide binding" evidence="6">
    <location>
        <begin position="5"/>
        <end position="230"/>
    </location>
</feature>
<accession>A0A4S8QGI2</accession>
<dbReference type="InterPro" id="IPR004459">
    <property type="entry name" value="CobQ_synth"/>
</dbReference>
<proteinExistence type="inferred from homology"/>
<comment type="similarity">
    <text evidence="4">Belongs to the CobB/CobQ family. CobQ subfamily.</text>
</comment>
<dbReference type="InterPro" id="IPR029062">
    <property type="entry name" value="Class_I_gatase-like"/>
</dbReference>
<dbReference type="SUPFAM" id="SSF52540">
    <property type="entry name" value="P-loop containing nucleoside triphosphate hydrolases"/>
    <property type="match status" value="1"/>
</dbReference>
<dbReference type="EMBL" id="STGY01000030">
    <property type="protein sequence ID" value="THV42075.1"/>
    <property type="molecule type" value="Genomic_DNA"/>
</dbReference>
<dbReference type="InterPro" id="IPR011698">
    <property type="entry name" value="GATase_3"/>
</dbReference>
<name>A0A4S8QGI2_9ACTN</name>
<dbReference type="Gene3D" id="3.40.50.300">
    <property type="entry name" value="P-loop containing nucleotide triphosphate hydrolases"/>
    <property type="match status" value="1"/>
</dbReference>
<gene>
    <name evidence="4" type="primary">cobQ</name>
    <name evidence="8" type="ORF">FAB82_08240</name>
</gene>
<evidence type="ECO:0000313" key="8">
    <source>
        <dbReference type="EMBL" id="THV42075.1"/>
    </source>
</evidence>
<feature type="compositionally biased region" description="Pro residues" evidence="5">
    <location>
        <begin position="497"/>
        <end position="507"/>
    </location>
</feature>
<evidence type="ECO:0000313" key="9">
    <source>
        <dbReference type="Proteomes" id="UP000308760"/>
    </source>
</evidence>
<comment type="caution">
    <text evidence="8">The sequence shown here is derived from an EMBL/GenBank/DDBJ whole genome shotgun (WGS) entry which is preliminary data.</text>
</comment>
<dbReference type="NCBIfam" id="TIGR00313">
    <property type="entry name" value="cobQ"/>
    <property type="match status" value="1"/>
</dbReference>
<dbReference type="GO" id="GO:0003824">
    <property type="term" value="F:catalytic activity"/>
    <property type="evidence" value="ECO:0007669"/>
    <property type="project" value="InterPro"/>
</dbReference>
<keyword evidence="3 4" id="KW-0315">Glutamine amidotransferase</keyword>
<keyword evidence="2 4" id="KW-0169">Cobalamin biosynthesis</keyword>
<dbReference type="Proteomes" id="UP000308760">
    <property type="component" value="Unassembled WGS sequence"/>
</dbReference>
<dbReference type="PANTHER" id="PTHR21343:SF1">
    <property type="entry name" value="COBYRIC ACID SYNTHASE"/>
    <property type="match status" value="1"/>
</dbReference>
<dbReference type="Gene3D" id="3.40.50.880">
    <property type="match status" value="1"/>
</dbReference>
<dbReference type="InterPro" id="IPR033949">
    <property type="entry name" value="CobQ_GATase1"/>
</dbReference>
<dbReference type="SUPFAM" id="SSF52317">
    <property type="entry name" value="Class I glutamine amidotransferase-like"/>
    <property type="match status" value="1"/>
</dbReference>
<dbReference type="OrthoDB" id="9808302at2"/>
<dbReference type="GO" id="GO:0015420">
    <property type="term" value="F:ABC-type vitamin B12 transporter activity"/>
    <property type="evidence" value="ECO:0007669"/>
    <property type="project" value="UniProtKB-UniRule"/>
</dbReference>
<dbReference type="CDD" id="cd05389">
    <property type="entry name" value="CobQ_N"/>
    <property type="match status" value="1"/>
</dbReference>
<evidence type="ECO:0000256" key="5">
    <source>
        <dbReference type="SAM" id="MobiDB-lite"/>
    </source>
</evidence>
<feature type="domain" description="CobB/CobQ-like glutamine amidotransferase" evidence="7">
    <location>
        <begin position="256"/>
        <end position="439"/>
    </location>
</feature>
<comment type="function">
    <text evidence="4">Catalyzes amidations at positions B, D, E, and G on adenosylcobyrinic A,C-diamide. NH(2) groups are provided by glutamine, and one molecule of ATP is hydrogenolyzed for each amidation.</text>
</comment>
<feature type="active site" description="Nucleophile" evidence="4">
    <location>
        <position position="335"/>
    </location>
</feature>
<dbReference type="InterPro" id="IPR002586">
    <property type="entry name" value="CobQ/CobB/MinD/ParA_Nub-bd_dom"/>
</dbReference>
<reference evidence="8 9" key="2">
    <citation type="submission" date="2019-05" db="EMBL/GenBank/DDBJ databases">
        <title>Glycomyces buryatensis sp. nov.</title>
        <authorList>
            <person name="Nikitina E."/>
        </authorList>
    </citation>
    <scope>NUCLEOTIDE SEQUENCE [LARGE SCALE GENOMIC DNA]</scope>
    <source>
        <strain evidence="8 9">18</strain>
    </source>
</reference>
<dbReference type="PANTHER" id="PTHR21343">
    <property type="entry name" value="DETHIOBIOTIN SYNTHETASE"/>
    <property type="match status" value="1"/>
</dbReference>
<evidence type="ECO:0000259" key="6">
    <source>
        <dbReference type="Pfam" id="PF01656"/>
    </source>
</evidence>
<dbReference type="UniPathway" id="UPA00148"/>
<dbReference type="InterPro" id="IPR047045">
    <property type="entry name" value="CobQ_N"/>
</dbReference>
<feature type="region of interest" description="Disordered" evidence="5">
    <location>
        <begin position="492"/>
        <end position="522"/>
    </location>
</feature>
<comment type="pathway">
    <text evidence="1 4">Cofactor biosynthesis; adenosylcobalamin biosynthesis.</text>
</comment>
<evidence type="ECO:0000256" key="2">
    <source>
        <dbReference type="ARBA" id="ARBA00022573"/>
    </source>
</evidence>
<dbReference type="InterPro" id="IPR027417">
    <property type="entry name" value="P-loop_NTPase"/>
</dbReference>
<dbReference type="Pfam" id="PF07685">
    <property type="entry name" value="GATase_3"/>
    <property type="match status" value="1"/>
</dbReference>
<dbReference type="Pfam" id="PF01656">
    <property type="entry name" value="CbiA"/>
    <property type="match status" value="1"/>
</dbReference>
<keyword evidence="9" id="KW-1185">Reference proteome</keyword>
<dbReference type="AlphaFoldDB" id="A0A4S8QGI2"/>
<reference evidence="9" key="1">
    <citation type="submission" date="2019-04" db="EMBL/GenBank/DDBJ databases">
        <title>Nocardioides xinjiangensis sp. nov.</title>
        <authorList>
            <person name="Liu S."/>
        </authorList>
    </citation>
    <scope>NUCLEOTIDE SEQUENCE [LARGE SCALE GENOMIC DNA]</scope>
    <source>
        <strain evidence="9">18</strain>
    </source>
</reference>
<dbReference type="PROSITE" id="PS51274">
    <property type="entry name" value="GATASE_COBBQ"/>
    <property type="match status" value="1"/>
</dbReference>
<dbReference type="GO" id="GO:0009236">
    <property type="term" value="P:cobalamin biosynthetic process"/>
    <property type="evidence" value="ECO:0007669"/>
    <property type="project" value="UniProtKB-UniRule"/>
</dbReference>
<evidence type="ECO:0000256" key="1">
    <source>
        <dbReference type="ARBA" id="ARBA00004953"/>
    </source>
</evidence>
<dbReference type="NCBIfam" id="NF001989">
    <property type="entry name" value="PRK00784.1"/>
    <property type="match status" value="1"/>
</dbReference>
<evidence type="ECO:0000256" key="4">
    <source>
        <dbReference type="HAMAP-Rule" id="MF_00028"/>
    </source>
</evidence>
<sequence length="522" mass="54421">MSGAILLAGTASDVGKSVITAGLCRHLMRSGVSVAPFKAQNMALNAAVAADGGEIGRAQAAQAAACGIPAETAMNPILIKPTGERRSQVVVMGRPAFDAGARDYHSRRHTLMPAVLDALNDLKRRFDAVVCEGAGSAAEINLRPHDLANMGLARAANMPVVLIADIDRGGALASLYGTLALLEPADQALISGFVINRFRGDRAVLEPGLEQLTELTGRPCLGVLPHLDGLDFDAEDSLSLDRPLPFTEPIGTDSIEVAVVRLPRISNFTDVDALAAEPGVNVRYTAGPDDVRRADLVVLPGTKTTVGDLRWLHRTGLAEVIIARASAGRPILGVCGGYQMLGHRIIDDVESGEGTVHGLGLLPVTTVFAADKTLANHTGTAPGLGGAIAGGYSIRHGRPEVDGGRAWLRDDAGRDEGCVSGIGDSVWGTSWHGVLEHDEARRAFLARVADAAGLDWKPGSESFAAVRERRLDRLGDLVADHLDVKALQDLLADGAPPGLPVAPPGGAPAPRTLPQSNPGGPR</sequence>
<dbReference type="HAMAP" id="MF_00028">
    <property type="entry name" value="CobQ"/>
    <property type="match status" value="1"/>
</dbReference>
<feature type="active site" evidence="4">
    <location>
        <position position="432"/>
    </location>
</feature>
<evidence type="ECO:0000259" key="7">
    <source>
        <dbReference type="Pfam" id="PF07685"/>
    </source>
</evidence>
<dbReference type="CDD" id="cd01750">
    <property type="entry name" value="GATase1_CobQ"/>
    <property type="match status" value="1"/>
</dbReference>